<dbReference type="Proteomes" id="UP000245764">
    <property type="component" value="Chromosome 2"/>
</dbReference>
<proteinExistence type="predicted"/>
<organism evidence="1 2">
    <name type="scientific">Zymoseptoria tritici ST99CH_1E4</name>
    <dbReference type="NCBI Taxonomy" id="1276532"/>
    <lineage>
        <taxon>Eukaryota</taxon>
        <taxon>Fungi</taxon>
        <taxon>Dikarya</taxon>
        <taxon>Ascomycota</taxon>
        <taxon>Pezizomycotina</taxon>
        <taxon>Dothideomycetes</taxon>
        <taxon>Dothideomycetidae</taxon>
        <taxon>Mycosphaerellales</taxon>
        <taxon>Mycosphaerellaceae</taxon>
        <taxon>Zymoseptoria</taxon>
    </lineage>
</organism>
<evidence type="ECO:0000313" key="2">
    <source>
        <dbReference type="Proteomes" id="UP000245764"/>
    </source>
</evidence>
<name>A0A2H1FX15_ZYMTR</name>
<sequence length="144" mass="16565">MHSNNTLCLLESYWYNISKFSCRRCVVRYALHVRNNPRSHEGIIKDNYIINVTTVHSISIRCEDHSIGLFVCEQYSDSSLFQRWCSAKSNLYNGLKVCLLECRSNSTAHLDFHVYIVHGSVVRDLHGSNFHNPSHLHNDISTGP</sequence>
<dbReference type="AlphaFoldDB" id="A0A2H1FX15"/>
<reference evidence="2" key="1">
    <citation type="submission" date="2017-05" db="EMBL/GenBank/DDBJ databases">
        <authorList>
            <person name="Song R."/>
            <person name="Chenine A.L."/>
            <person name="Ruprecht R.M."/>
        </authorList>
    </citation>
    <scope>NUCLEOTIDE SEQUENCE [LARGE SCALE GENOMIC DNA]</scope>
</reference>
<dbReference type="EMBL" id="LT854254">
    <property type="protein sequence ID" value="SMR45873.1"/>
    <property type="molecule type" value="Genomic_DNA"/>
</dbReference>
<evidence type="ECO:0000313" key="1">
    <source>
        <dbReference type="EMBL" id="SMR45873.1"/>
    </source>
</evidence>
<accession>A0A2H1FX15</accession>
<protein>
    <submittedName>
        <fullName evidence="1">Uncharacterized protein</fullName>
    </submittedName>
</protein>
<gene>
    <name evidence="1" type="ORF">ZT1E4_G2491</name>
</gene>